<keyword evidence="3" id="KW-0677">Repeat</keyword>
<reference evidence="6" key="1">
    <citation type="submission" date="2021-01" db="EMBL/GenBank/DDBJ databases">
        <authorList>
            <person name="Corre E."/>
            <person name="Pelletier E."/>
            <person name="Niang G."/>
            <person name="Scheremetjew M."/>
            <person name="Finn R."/>
            <person name="Kale V."/>
            <person name="Holt S."/>
            <person name="Cochrane G."/>
            <person name="Meng A."/>
            <person name="Brown T."/>
            <person name="Cohen L."/>
        </authorList>
    </citation>
    <scope>NUCLEOTIDE SEQUENCE</scope>
    <source>
        <strain evidence="6">CCMP3278</strain>
    </source>
</reference>
<evidence type="ECO:0000256" key="2">
    <source>
        <dbReference type="ARBA" id="ARBA00022574"/>
    </source>
</evidence>
<dbReference type="SMART" id="SM00320">
    <property type="entry name" value="WD40"/>
    <property type="match status" value="5"/>
</dbReference>
<evidence type="ECO:0000256" key="3">
    <source>
        <dbReference type="ARBA" id="ARBA00022737"/>
    </source>
</evidence>
<evidence type="ECO:0000256" key="1">
    <source>
        <dbReference type="ARBA" id="ARBA00004123"/>
    </source>
</evidence>
<sequence>MNVNRGNYGRKKAIPLSVTHTRQKYDSNTNQTLDSVPISHPISSIPLRKRAKSNSHFTPSVSLNKSDSNYHTNASISAFSLNIISKICWISSHSLIQSISNQITTQHHTPPAFLATLSTPSSLSPSQIQFYAAYNFMNDPKLAELFTLEAPKSTTISDLAEVHSRIACACNDSCIRIYDLDSKSCCSALGNSVFSSSESVSSVCSFNGISSSNSQRLGSTGSCGTVSIFDINQEQSLWSNTTDRNLRNTAESVGYLCSIALESDVIAAGGISGRVDVYDVRTNDSVVSSLYCGTHTRLRSVKSDESSSHFVFAGSNNGELIVWDRRYISSSTDSESMLMKVQAHSGPIWDISLVSNRPGLLLSCAEDGRVLSWDFGTASQSFNSTATTEFWSAQVSESDVHIVADTAPYAVNAIHAHPAAELVAYGTDSAEFTVQTLDSLTC</sequence>
<dbReference type="Gene3D" id="2.130.10.10">
    <property type="entry name" value="YVTN repeat-like/Quinoprotein amine dehydrogenase"/>
    <property type="match status" value="1"/>
</dbReference>
<dbReference type="InterPro" id="IPR036322">
    <property type="entry name" value="WD40_repeat_dom_sf"/>
</dbReference>
<keyword evidence="4" id="KW-0539">Nucleus</keyword>
<accession>A0A7S1EV04</accession>
<evidence type="ECO:0000313" key="6">
    <source>
        <dbReference type="EMBL" id="CAD8825189.1"/>
    </source>
</evidence>
<dbReference type="Pfam" id="PF00400">
    <property type="entry name" value="WD40"/>
    <property type="match status" value="1"/>
</dbReference>
<dbReference type="PANTHER" id="PTHR22652">
    <property type="entry name" value="NUCLEOPORIN NUP43"/>
    <property type="match status" value="1"/>
</dbReference>
<dbReference type="SUPFAM" id="SSF50978">
    <property type="entry name" value="WD40 repeat-like"/>
    <property type="match status" value="1"/>
</dbReference>
<dbReference type="PANTHER" id="PTHR22652:SF0">
    <property type="entry name" value="NUCLEOPORIN NUP43"/>
    <property type="match status" value="1"/>
</dbReference>
<feature type="repeat" description="WD" evidence="5">
    <location>
        <begin position="341"/>
        <end position="383"/>
    </location>
</feature>
<evidence type="ECO:0008006" key="7">
    <source>
        <dbReference type="Google" id="ProtNLM"/>
    </source>
</evidence>
<dbReference type="GO" id="GO:0031080">
    <property type="term" value="C:nuclear pore outer ring"/>
    <property type="evidence" value="ECO:0007669"/>
    <property type="project" value="TreeGrafter"/>
</dbReference>
<comment type="subcellular location">
    <subcellularLocation>
        <location evidence="1">Nucleus</location>
    </subcellularLocation>
</comment>
<gene>
    <name evidence="6" type="ORF">TOLI1172_LOCUS9588</name>
</gene>
<keyword evidence="2 5" id="KW-0853">WD repeat</keyword>
<proteinExistence type="predicted"/>
<dbReference type="PROSITE" id="PS50082">
    <property type="entry name" value="WD_REPEATS_2"/>
    <property type="match status" value="1"/>
</dbReference>
<organism evidence="6">
    <name type="scientific">Timspurckia oligopyrenoides</name>
    <dbReference type="NCBI Taxonomy" id="708627"/>
    <lineage>
        <taxon>Eukaryota</taxon>
        <taxon>Rhodophyta</taxon>
        <taxon>Bangiophyceae</taxon>
        <taxon>Porphyridiales</taxon>
        <taxon>Porphyridiaceae</taxon>
        <taxon>Timspurckia</taxon>
    </lineage>
</organism>
<evidence type="ECO:0000256" key="5">
    <source>
        <dbReference type="PROSITE-ProRule" id="PRU00221"/>
    </source>
</evidence>
<dbReference type="EMBL" id="HBFP01013259">
    <property type="protein sequence ID" value="CAD8825189.1"/>
    <property type="molecule type" value="Transcribed_RNA"/>
</dbReference>
<dbReference type="AlphaFoldDB" id="A0A7S1EV04"/>
<evidence type="ECO:0000256" key="4">
    <source>
        <dbReference type="ARBA" id="ARBA00023242"/>
    </source>
</evidence>
<name>A0A7S1EV04_9RHOD</name>
<protein>
    <recommendedName>
        <fullName evidence="7">Peroxin-7</fullName>
    </recommendedName>
</protein>
<dbReference type="InterPro" id="IPR001680">
    <property type="entry name" value="WD40_rpt"/>
</dbReference>
<dbReference type="InterPro" id="IPR015943">
    <property type="entry name" value="WD40/YVTN_repeat-like_dom_sf"/>
</dbReference>